<dbReference type="Proteomes" id="UP000002195">
    <property type="component" value="Unassembled WGS sequence"/>
</dbReference>
<keyword evidence="1" id="KW-0472">Membrane</keyword>
<comment type="caution">
    <text evidence="2">The sequence shown here is derived from an EMBL/GenBank/DDBJ whole genome shotgun (WGS) entry which is preliminary data.</text>
</comment>
<feature type="transmembrane region" description="Helical" evidence="1">
    <location>
        <begin position="131"/>
        <end position="149"/>
    </location>
</feature>
<dbReference type="AlphaFoldDB" id="Q54JL6"/>
<feature type="transmembrane region" description="Helical" evidence="1">
    <location>
        <begin position="206"/>
        <end position="227"/>
    </location>
</feature>
<dbReference type="GeneID" id="8626390"/>
<dbReference type="EMBL" id="AAFI02000107">
    <property type="protein sequence ID" value="EAL63411.1"/>
    <property type="molecule type" value="Genomic_DNA"/>
</dbReference>
<evidence type="ECO:0000313" key="2">
    <source>
        <dbReference type="EMBL" id="EAL63411.1"/>
    </source>
</evidence>
<feature type="transmembrane region" description="Helical" evidence="1">
    <location>
        <begin position="13"/>
        <end position="30"/>
    </location>
</feature>
<organism evidence="2 3">
    <name type="scientific">Dictyostelium discoideum</name>
    <name type="common">Social amoeba</name>
    <dbReference type="NCBI Taxonomy" id="44689"/>
    <lineage>
        <taxon>Eukaryota</taxon>
        <taxon>Amoebozoa</taxon>
        <taxon>Evosea</taxon>
        <taxon>Eumycetozoa</taxon>
        <taxon>Dictyostelia</taxon>
        <taxon>Dictyosteliales</taxon>
        <taxon>Dictyosteliaceae</taxon>
        <taxon>Dictyostelium</taxon>
    </lineage>
</organism>
<accession>Q54JL6</accession>
<protein>
    <submittedName>
        <fullName evidence="2">Uncharacterized protein</fullName>
    </submittedName>
</protein>
<dbReference type="HOGENOM" id="CLU_532574_0_0_1"/>
<gene>
    <name evidence="2" type="ORF">DDB_G0287971</name>
</gene>
<dbReference type="InParanoid" id="Q54JL6"/>
<name>Q54JL6_DICDI</name>
<dbReference type="RefSeq" id="XP_636915.1">
    <property type="nucleotide sequence ID" value="XM_631823.1"/>
</dbReference>
<dbReference type="VEuPathDB" id="AmoebaDB:DDB_G0287971"/>
<dbReference type="KEGG" id="ddi:DDB_G0287971"/>
<evidence type="ECO:0000313" key="3">
    <source>
        <dbReference type="Proteomes" id="UP000002195"/>
    </source>
</evidence>
<reference evidence="2 3" key="1">
    <citation type="journal article" date="2005" name="Nature">
        <title>The genome of the social amoeba Dictyostelium discoideum.</title>
        <authorList>
            <consortium name="The Dictyostelium discoideum Sequencing Consortium"/>
            <person name="Eichinger L."/>
            <person name="Pachebat J.A."/>
            <person name="Glockner G."/>
            <person name="Rajandream M.A."/>
            <person name="Sucgang R."/>
            <person name="Berriman M."/>
            <person name="Song J."/>
            <person name="Olsen R."/>
            <person name="Szafranski K."/>
            <person name="Xu Q."/>
            <person name="Tunggal B."/>
            <person name="Kummerfeld S."/>
            <person name="Madera M."/>
            <person name="Konfortov B.A."/>
            <person name="Rivero F."/>
            <person name="Bankier A.T."/>
            <person name="Lehmann R."/>
            <person name="Hamlin N."/>
            <person name="Davies R."/>
            <person name="Gaudet P."/>
            <person name="Fey P."/>
            <person name="Pilcher K."/>
            <person name="Chen G."/>
            <person name="Saunders D."/>
            <person name="Sodergren E."/>
            <person name="Davis P."/>
            <person name="Kerhornou A."/>
            <person name="Nie X."/>
            <person name="Hall N."/>
            <person name="Anjard C."/>
            <person name="Hemphill L."/>
            <person name="Bason N."/>
            <person name="Farbrother P."/>
            <person name="Desany B."/>
            <person name="Just E."/>
            <person name="Morio T."/>
            <person name="Rost R."/>
            <person name="Churcher C."/>
            <person name="Cooper J."/>
            <person name="Haydock S."/>
            <person name="van Driessche N."/>
            <person name="Cronin A."/>
            <person name="Goodhead I."/>
            <person name="Muzny D."/>
            <person name="Mourier T."/>
            <person name="Pain A."/>
            <person name="Lu M."/>
            <person name="Harper D."/>
            <person name="Lindsay R."/>
            <person name="Hauser H."/>
            <person name="James K."/>
            <person name="Quiles M."/>
            <person name="Madan Babu M."/>
            <person name="Saito T."/>
            <person name="Buchrieser C."/>
            <person name="Wardroper A."/>
            <person name="Felder M."/>
            <person name="Thangavelu M."/>
            <person name="Johnson D."/>
            <person name="Knights A."/>
            <person name="Loulseged H."/>
            <person name="Mungall K."/>
            <person name="Oliver K."/>
            <person name="Price C."/>
            <person name="Quail M.A."/>
            <person name="Urushihara H."/>
            <person name="Hernandez J."/>
            <person name="Rabbinowitsch E."/>
            <person name="Steffen D."/>
            <person name="Sanders M."/>
            <person name="Ma J."/>
            <person name="Kohara Y."/>
            <person name="Sharp S."/>
            <person name="Simmonds M."/>
            <person name="Spiegler S."/>
            <person name="Tivey A."/>
            <person name="Sugano S."/>
            <person name="White B."/>
            <person name="Walker D."/>
            <person name="Woodward J."/>
            <person name="Winckler T."/>
            <person name="Tanaka Y."/>
            <person name="Shaulsky G."/>
            <person name="Schleicher M."/>
            <person name="Weinstock G."/>
            <person name="Rosenthal A."/>
            <person name="Cox E.C."/>
            <person name="Chisholm R.L."/>
            <person name="Gibbs R."/>
            <person name="Loomis W.F."/>
            <person name="Platzer M."/>
            <person name="Kay R.R."/>
            <person name="Williams J."/>
            <person name="Dear P.H."/>
            <person name="Noegel A.A."/>
            <person name="Barrell B."/>
            <person name="Kuspa A."/>
        </authorList>
    </citation>
    <scope>NUCLEOTIDE SEQUENCE [LARGE SCALE GENOMIC DNA]</scope>
    <source>
        <strain evidence="2 3">AX4</strain>
    </source>
</reference>
<feature type="transmembrane region" description="Helical" evidence="1">
    <location>
        <begin position="169"/>
        <end position="194"/>
    </location>
</feature>
<keyword evidence="1" id="KW-0812">Transmembrane</keyword>
<keyword evidence="3" id="KW-1185">Reference proteome</keyword>
<dbReference type="dictyBase" id="DDB_G0287971"/>
<proteinExistence type="predicted"/>
<dbReference type="PaxDb" id="44689-DDB0187713"/>
<sequence length="512" mass="58870">MIAGGGNLFTVDYLITVGVFALFTFSLILWRIGHNLIVKEKCSKLKQSVQIISAFLLLIVFFTFFFMASAFEKTTNFRVVQVITLLLLVIQNFLPLIFFGIIFLVLHFWIGIYMDIFKMSTGSIFTKYTRILFSIVSIPLIVLAILNVVSLKRVFMFRTRQKIDLAVFLLPTIIALALSSFILCYSIFLLFKLYDKQFKKKMFKYLIFRFIFVSFSILLSCILNIVNRYMFNFLLPFEFHLVFLLIICFEICFLIYFDFKFLHLRSIENGLVVAYCKITGREYFDARVATGGNVCSSSTQNCESSGENINGGGEINKEIFQTKRQNSCDIISHDGKQLNEKTKSKFKLKLNNTPNSSPRSTVTINEPTDIQMEPIQRTDSFENDLRALDILHFNKNNKQYTKTDDDDNIDEDGANTMKVIPTIINDQKQSQPQHQVTIIQPIIDEASFNALNKQSYTNTCSVFNKDDDFTPSDTSDSNNSISINNSLPINYLNELIEIDEESMVHNHLDDEV</sequence>
<keyword evidence="1" id="KW-1133">Transmembrane helix</keyword>
<evidence type="ECO:0000256" key="1">
    <source>
        <dbReference type="SAM" id="Phobius"/>
    </source>
</evidence>
<feature type="transmembrane region" description="Helical" evidence="1">
    <location>
        <begin position="83"/>
        <end position="110"/>
    </location>
</feature>
<dbReference type="OMA" id="FMASAFE"/>
<feature type="transmembrane region" description="Helical" evidence="1">
    <location>
        <begin position="239"/>
        <end position="257"/>
    </location>
</feature>
<feature type="transmembrane region" description="Helical" evidence="1">
    <location>
        <begin position="51"/>
        <end position="71"/>
    </location>
</feature>